<gene>
    <name evidence="1" type="ORF">EHUX00137_LOCUS6778</name>
</gene>
<proteinExistence type="predicted"/>
<name>A0A7S3RRY0_EMIHU</name>
<dbReference type="AlphaFoldDB" id="A0A7S3RRY0"/>
<protein>
    <submittedName>
        <fullName evidence="1">Uncharacterized protein</fullName>
    </submittedName>
</protein>
<reference evidence="1" key="1">
    <citation type="submission" date="2021-01" db="EMBL/GenBank/DDBJ databases">
        <authorList>
            <person name="Corre E."/>
            <person name="Pelletier E."/>
            <person name="Niang G."/>
            <person name="Scheremetjew M."/>
            <person name="Finn R."/>
            <person name="Kale V."/>
            <person name="Holt S."/>
            <person name="Cochrane G."/>
            <person name="Meng A."/>
            <person name="Brown T."/>
            <person name="Cohen L."/>
        </authorList>
    </citation>
    <scope>NUCLEOTIDE SEQUENCE</scope>
    <source>
        <strain evidence="1">379</strain>
    </source>
</reference>
<dbReference type="EMBL" id="HBIR01009651">
    <property type="protein sequence ID" value="CAE0532965.1"/>
    <property type="molecule type" value="Transcribed_RNA"/>
</dbReference>
<evidence type="ECO:0000313" key="1">
    <source>
        <dbReference type="EMBL" id="CAE0532965.1"/>
    </source>
</evidence>
<sequence>MVRDDGRTPLPSTLSRLLQCVSFHSPVVSAPASVETSVEVTPPAAASSPPPPDDAVRLLSAVNGEDGASLAAALRARPSDAALALALVAACRLSAGAAVRALVDNGAVPTIACVEAVGAAAFSASASTLQVAARGAANTLAELLLRADEHLRAHGLHRLAQIFVELLAPRKIKSFSLELFGSKVQLDKSSQLRVAYAGGSGTYVETLPNLRAELLLDPLELPEETLQLLDMKGDAKDVIETVLRMPKGELKKALKGVAGSGNVLTSKNLSRMRQFYLQCLAHGLLGVPTGEASHAAARRVAEATLAMEGPRSVPTLSSAVASVIGPPSPRYPRLWDTKEEGHGLITSINKRLGEERVLTMIALGGACIRIIWAQSFTAYCFLQGIQPTLSRVVTKSKITLSKALQKGIDTIESQSGAAEEVPAVSLVNVLIEYDVLALQEGPPRKVVLGSMMTEVHRVGWGGALQVPGLVMLVSQLAFIVSGAPGQRAQLLPEWLQALPQQQDLVDWSCLQHEACAFGKMWKCWVLYLAGFKETSLPAGVPLYSYAPGYPEFIQRVNLLFYRRLIGMIELLYASTIDSFMLAFIDPCGGQLSMFYKVRDAIAMSTGQKRVYSDVMMSSDLYKALQVCCDIVFGPGYELRDIMSCSSFCNCFDLEYRRGACEPWTIFIGLPCSRNCASAAGSDHVRSVQSRLRLCPQLLRRGGVGHA</sequence>
<accession>A0A7S3RRY0</accession>
<organism evidence="1">
    <name type="scientific">Emiliania huxleyi</name>
    <name type="common">Coccolithophore</name>
    <name type="synonym">Pontosphaera huxleyi</name>
    <dbReference type="NCBI Taxonomy" id="2903"/>
    <lineage>
        <taxon>Eukaryota</taxon>
        <taxon>Haptista</taxon>
        <taxon>Haptophyta</taxon>
        <taxon>Prymnesiophyceae</taxon>
        <taxon>Isochrysidales</taxon>
        <taxon>Noelaerhabdaceae</taxon>
        <taxon>Emiliania</taxon>
    </lineage>
</organism>